<dbReference type="EMBL" id="LXQA010547348">
    <property type="protein sequence ID" value="MCI58510.1"/>
    <property type="molecule type" value="Genomic_DNA"/>
</dbReference>
<comment type="caution">
    <text evidence="2">The sequence shown here is derived from an EMBL/GenBank/DDBJ whole genome shotgun (WGS) entry which is preliminary data.</text>
</comment>
<evidence type="ECO:0000313" key="3">
    <source>
        <dbReference type="Proteomes" id="UP000265520"/>
    </source>
</evidence>
<dbReference type="AlphaFoldDB" id="A0A392TE56"/>
<evidence type="ECO:0000313" key="2">
    <source>
        <dbReference type="EMBL" id="MCI58510.1"/>
    </source>
</evidence>
<dbReference type="Proteomes" id="UP000265520">
    <property type="component" value="Unassembled WGS sequence"/>
</dbReference>
<evidence type="ECO:0000256" key="1">
    <source>
        <dbReference type="SAM" id="MobiDB-lite"/>
    </source>
</evidence>
<feature type="region of interest" description="Disordered" evidence="1">
    <location>
        <begin position="1"/>
        <end position="30"/>
    </location>
</feature>
<accession>A0A392TE56</accession>
<feature type="non-terminal residue" evidence="2">
    <location>
        <position position="1"/>
    </location>
</feature>
<name>A0A392TE56_9FABA</name>
<keyword evidence="3" id="KW-1185">Reference proteome</keyword>
<sequence length="30" mass="3334">AGMELNMDGLDEEKEVCDGRVVPPQDEDEL</sequence>
<proteinExistence type="predicted"/>
<protein>
    <submittedName>
        <fullName evidence="2">Uncharacterized protein</fullName>
    </submittedName>
</protein>
<reference evidence="2 3" key="1">
    <citation type="journal article" date="2018" name="Front. Plant Sci.">
        <title>Red Clover (Trifolium pratense) and Zigzag Clover (T. medium) - A Picture of Genomic Similarities and Differences.</title>
        <authorList>
            <person name="Dluhosova J."/>
            <person name="Istvanek J."/>
            <person name="Nedelnik J."/>
            <person name="Repkova J."/>
        </authorList>
    </citation>
    <scope>NUCLEOTIDE SEQUENCE [LARGE SCALE GENOMIC DNA]</scope>
    <source>
        <strain evidence="3">cv. 10/8</strain>
        <tissue evidence="2">Leaf</tissue>
    </source>
</reference>
<organism evidence="2 3">
    <name type="scientific">Trifolium medium</name>
    <dbReference type="NCBI Taxonomy" id="97028"/>
    <lineage>
        <taxon>Eukaryota</taxon>
        <taxon>Viridiplantae</taxon>
        <taxon>Streptophyta</taxon>
        <taxon>Embryophyta</taxon>
        <taxon>Tracheophyta</taxon>
        <taxon>Spermatophyta</taxon>
        <taxon>Magnoliopsida</taxon>
        <taxon>eudicotyledons</taxon>
        <taxon>Gunneridae</taxon>
        <taxon>Pentapetalae</taxon>
        <taxon>rosids</taxon>
        <taxon>fabids</taxon>
        <taxon>Fabales</taxon>
        <taxon>Fabaceae</taxon>
        <taxon>Papilionoideae</taxon>
        <taxon>50 kb inversion clade</taxon>
        <taxon>NPAAA clade</taxon>
        <taxon>Hologalegina</taxon>
        <taxon>IRL clade</taxon>
        <taxon>Trifolieae</taxon>
        <taxon>Trifolium</taxon>
    </lineage>
</organism>